<dbReference type="InterPro" id="IPR014258">
    <property type="entry name" value="CAP_domain_YkwD-like"/>
</dbReference>
<dbReference type="PANTHER" id="PTHR31157">
    <property type="entry name" value="SCP DOMAIN-CONTAINING PROTEIN"/>
    <property type="match status" value="1"/>
</dbReference>
<dbReference type="EMBL" id="JAUSUQ010000001">
    <property type="protein sequence ID" value="MDQ0337247.1"/>
    <property type="molecule type" value="Genomic_DNA"/>
</dbReference>
<sequence>MFRKVALLFSISLLVFGSLGVINAQAATSGCDVWSDKLVRGVDTSQFNQEVAQLIENVLGQFNLQQPQQAEPSQQTPPAQGSQDGVQQSEPEQQYQAPQNDNERQIQTDTEVSLSADEQKMVDLVNQERQKRGLSPLKVDAELVKVARVKAQDMIDNNYFGHHSPTYGSPFDMLNHFGVQFRTAGENLAGNPSVEGAHQSLMNSDGHRANILNGQFGKVGIGIIDGGPYGKMFVQLFTD</sequence>
<dbReference type="RefSeq" id="WP_307334133.1">
    <property type="nucleotide sequence ID" value="NZ_JAUSUQ010000001.1"/>
</dbReference>
<evidence type="ECO:0000256" key="1">
    <source>
        <dbReference type="SAM" id="MobiDB-lite"/>
    </source>
</evidence>
<dbReference type="InterPro" id="IPR014044">
    <property type="entry name" value="CAP_dom"/>
</dbReference>
<feature type="compositionally biased region" description="Polar residues" evidence="1">
    <location>
        <begin position="81"/>
        <end position="100"/>
    </location>
</feature>
<dbReference type="PANTHER" id="PTHR31157:SF1">
    <property type="entry name" value="SCP DOMAIN-CONTAINING PROTEIN"/>
    <property type="match status" value="1"/>
</dbReference>
<proteinExistence type="predicted"/>
<comment type="caution">
    <text evidence="4">The sequence shown here is derived from an EMBL/GenBank/DDBJ whole genome shotgun (WGS) entry which is preliminary data.</text>
</comment>
<evidence type="ECO:0000313" key="5">
    <source>
        <dbReference type="Proteomes" id="UP001232445"/>
    </source>
</evidence>
<evidence type="ECO:0000256" key="2">
    <source>
        <dbReference type="SAM" id="SignalP"/>
    </source>
</evidence>
<feature type="chain" id="PRO_5047021513" evidence="2">
    <location>
        <begin position="27"/>
        <end position="239"/>
    </location>
</feature>
<feature type="region of interest" description="Disordered" evidence="1">
    <location>
        <begin position="66"/>
        <end position="107"/>
    </location>
</feature>
<dbReference type="NCBIfam" id="TIGR02909">
    <property type="entry name" value="spore_YkwD"/>
    <property type="match status" value="1"/>
</dbReference>
<evidence type="ECO:0000259" key="3">
    <source>
        <dbReference type="Pfam" id="PF00188"/>
    </source>
</evidence>
<dbReference type="CDD" id="cd05379">
    <property type="entry name" value="CAP_bacterial"/>
    <property type="match status" value="1"/>
</dbReference>
<feature type="compositionally biased region" description="Low complexity" evidence="1">
    <location>
        <begin position="66"/>
        <end position="80"/>
    </location>
</feature>
<evidence type="ECO:0000313" key="4">
    <source>
        <dbReference type="EMBL" id="MDQ0337247.1"/>
    </source>
</evidence>
<dbReference type="SUPFAM" id="SSF55797">
    <property type="entry name" value="PR-1-like"/>
    <property type="match status" value="1"/>
</dbReference>
<reference evidence="4 5" key="1">
    <citation type="submission" date="2023-07" db="EMBL/GenBank/DDBJ databases">
        <title>Genomic Encyclopedia of Type Strains, Phase IV (KMG-IV): sequencing the most valuable type-strain genomes for metagenomic binning, comparative biology and taxonomic classification.</title>
        <authorList>
            <person name="Goeker M."/>
        </authorList>
    </citation>
    <scope>NUCLEOTIDE SEQUENCE [LARGE SCALE GENOMIC DNA]</scope>
    <source>
        <strain evidence="4 5">DSM 17740</strain>
    </source>
</reference>
<feature type="domain" description="SCP" evidence="3">
    <location>
        <begin position="122"/>
        <end position="237"/>
    </location>
</feature>
<dbReference type="Pfam" id="PF00188">
    <property type="entry name" value="CAP"/>
    <property type="match status" value="1"/>
</dbReference>
<organism evidence="4 5">
    <name type="scientific">Caldalkalibacillus uzonensis</name>
    <dbReference type="NCBI Taxonomy" id="353224"/>
    <lineage>
        <taxon>Bacteria</taxon>
        <taxon>Bacillati</taxon>
        <taxon>Bacillota</taxon>
        <taxon>Bacilli</taxon>
        <taxon>Bacillales</taxon>
        <taxon>Bacillaceae</taxon>
        <taxon>Caldalkalibacillus</taxon>
    </lineage>
</organism>
<keyword evidence="2" id="KW-0732">Signal</keyword>
<keyword evidence="5" id="KW-1185">Reference proteome</keyword>
<dbReference type="PROSITE" id="PS51257">
    <property type="entry name" value="PROKAR_LIPOPROTEIN"/>
    <property type="match status" value="1"/>
</dbReference>
<accession>A0ABU0CQG6</accession>
<dbReference type="InterPro" id="IPR035940">
    <property type="entry name" value="CAP_sf"/>
</dbReference>
<dbReference type="Gene3D" id="3.40.33.10">
    <property type="entry name" value="CAP"/>
    <property type="match status" value="1"/>
</dbReference>
<feature type="signal peptide" evidence="2">
    <location>
        <begin position="1"/>
        <end position="26"/>
    </location>
</feature>
<protein>
    <submittedName>
        <fullName evidence="4">YkwD family protein</fullName>
    </submittedName>
</protein>
<dbReference type="Proteomes" id="UP001232445">
    <property type="component" value="Unassembled WGS sequence"/>
</dbReference>
<gene>
    <name evidence="4" type="ORF">J2S00_000017</name>
</gene>
<name>A0ABU0CQG6_9BACI</name>